<dbReference type="OrthoDB" id="5362512at2759"/>
<evidence type="ECO:0000313" key="2">
    <source>
        <dbReference type="Proteomes" id="UP000327118"/>
    </source>
</evidence>
<sequence>MKVTDAFLPTGGHFYGLPFALFDQSLLWYPTSPSRRRQFVNDTIPAWPSWSWASWVGSVDYEVDILHLGGSRFVYPVNEWYRYDLDHSRLVCIPEREPENSPFALGLLYSRIDILRRNPACIIAWVTSFRMTLSSEESHAANWVTDTEQSVPFFTILDHEGDPCGFLPSTNRDWARRFKATGGRECELVSLCYVRQSAGHELGRGGFTFHKKYQAVDNPYVCFYNVILVDYEDGIAYRQGIGRIHQDALRTINHVRKIMILG</sequence>
<dbReference type="EMBL" id="ML739066">
    <property type="protein sequence ID" value="KAE8354728.1"/>
    <property type="molecule type" value="Genomic_DNA"/>
</dbReference>
<keyword evidence="2" id="KW-1185">Reference proteome</keyword>
<gene>
    <name evidence="1" type="ORF">BDV28DRAFT_130404</name>
</gene>
<protein>
    <submittedName>
        <fullName evidence="1">Uncharacterized protein</fullName>
    </submittedName>
</protein>
<evidence type="ECO:0000313" key="1">
    <source>
        <dbReference type="EMBL" id="KAE8354728.1"/>
    </source>
</evidence>
<dbReference type="AlphaFoldDB" id="A0A5N6ZBE1"/>
<proteinExistence type="predicted"/>
<reference evidence="2" key="1">
    <citation type="submission" date="2019-04" db="EMBL/GenBank/DDBJ databases">
        <title>Friends and foes A comparative genomics studyof 23 Aspergillus species from section Flavi.</title>
        <authorList>
            <consortium name="DOE Joint Genome Institute"/>
            <person name="Kjaerbolling I."/>
            <person name="Vesth T."/>
            <person name="Frisvad J.C."/>
            <person name="Nybo J.L."/>
            <person name="Theobald S."/>
            <person name="Kildgaard S."/>
            <person name="Isbrandt T."/>
            <person name="Kuo A."/>
            <person name="Sato A."/>
            <person name="Lyhne E.K."/>
            <person name="Kogle M.E."/>
            <person name="Wiebenga A."/>
            <person name="Kun R.S."/>
            <person name="Lubbers R.J."/>
            <person name="Makela M.R."/>
            <person name="Barry K."/>
            <person name="Chovatia M."/>
            <person name="Clum A."/>
            <person name="Daum C."/>
            <person name="Haridas S."/>
            <person name="He G."/>
            <person name="LaButti K."/>
            <person name="Lipzen A."/>
            <person name="Mondo S."/>
            <person name="Riley R."/>
            <person name="Salamov A."/>
            <person name="Simmons B.A."/>
            <person name="Magnuson J.K."/>
            <person name="Henrissat B."/>
            <person name="Mortensen U.H."/>
            <person name="Larsen T.O."/>
            <person name="Devries R.P."/>
            <person name="Grigoriev I.V."/>
            <person name="Machida M."/>
            <person name="Baker S.E."/>
            <person name="Andersen M.R."/>
        </authorList>
    </citation>
    <scope>NUCLEOTIDE SEQUENCE [LARGE SCALE GENOMIC DNA]</scope>
    <source>
        <strain evidence="2">CBS 553.77</strain>
    </source>
</reference>
<accession>A0A5N6ZBE1</accession>
<name>A0A5N6ZBE1_9EURO</name>
<organism evidence="1 2">
    <name type="scientific">Aspergillus coremiiformis</name>
    <dbReference type="NCBI Taxonomy" id="138285"/>
    <lineage>
        <taxon>Eukaryota</taxon>
        <taxon>Fungi</taxon>
        <taxon>Dikarya</taxon>
        <taxon>Ascomycota</taxon>
        <taxon>Pezizomycotina</taxon>
        <taxon>Eurotiomycetes</taxon>
        <taxon>Eurotiomycetidae</taxon>
        <taxon>Eurotiales</taxon>
        <taxon>Aspergillaceae</taxon>
        <taxon>Aspergillus</taxon>
        <taxon>Aspergillus subgen. Circumdati</taxon>
    </lineage>
</organism>
<dbReference type="Proteomes" id="UP000327118">
    <property type="component" value="Unassembled WGS sequence"/>
</dbReference>